<organism evidence="2">
    <name type="scientific">Tanacetum cinerariifolium</name>
    <name type="common">Dalmatian daisy</name>
    <name type="synonym">Chrysanthemum cinerariifolium</name>
    <dbReference type="NCBI Taxonomy" id="118510"/>
    <lineage>
        <taxon>Eukaryota</taxon>
        <taxon>Viridiplantae</taxon>
        <taxon>Streptophyta</taxon>
        <taxon>Embryophyta</taxon>
        <taxon>Tracheophyta</taxon>
        <taxon>Spermatophyta</taxon>
        <taxon>Magnoliopsida</taxon>
        <taxon>eudicotyledons</taxon>
        <taxon>Gunneridae</taxon>
        <taxon>Pentapetalae</taxon>
        <taxon>asterids</taxon>
        <taxon>campanulids</taxon>
        <taxon>Asterales</taxon>
        <taxon>Asteraceae</taxon>
        <taxon>Asteroideae</taxon>
        <taxon>Anthemideae</taxon>
        <taxon>Anthemidinae</taxon>
        <taxon>Tanacetum</taxon>
    </lineage>
</organism>
<protein>
    <submittedName>
        <fullName evidence="2">Uncharacterized protein</fullName>
    </submittedName>
</protein>
<comment type="caution">
    <text evidence="2">The sequence shown here is derived from an EMBL/GenBank/DDBJ whole genome shotgun (WGS) entry which is preliminary data.</text>
</comment>
<evidence type="ECO:0000313" key="2">
    <source>
        <dbReference type="EMBL" id="GFA77067.1"/>
    </source>
</evidence>
<reference evidence="2" key="1">
    <citation type="journal article" date="2019" name="Sci. Rep.">
        <title>Draft genome of Tanacetum cinerariifolium, the natural source of mosquito coil.</title>
        <authorList>
            <person name="Yamashiro T."/>
            <person name="Shiraishi A."/>
            <person name="Satake H."/>
            <person name="Nakayama K."/>
        </authorList>
    </citation>
    <scope>NUCLEOTIDE SEQUENCE</scope>
</reference>
<feature type="non-terminal residue" evidence="2">
    <location>
        <position position="48"/>
    </location>
</feature>
<keyword evidence="1" id="KW-0175">Coiled coil</keyword>
<dbReference type="AlphaFoldDB" id="A0A699K686"/>
<evidence type="ECO:0000256" key="1">
    <source>
        <dbReference type="SAM" id="Coils"/>
    </source>
</evidence>
<proteinExistence type="predicted"/>
<sequence length="48" mass="5753">MTELLEMKKMELELKAAELKIRRMDQRQNNEALYLSTTDEELKRVIKA</sequence>
<accession>A0A699K686</accession>
<gene>
    <name evidence="2" type="ORF">Tci_649039</name>
</gene>
<feature type="coiled-coil region" evidence="1">
    <location>
        <begin position="2"/>
        <end position="29"/>
    </location>
</feature>
<name>A0A699K686_TANCI</name>
<dbReference type="EMBL" id="BKCJ010484662">
    <property type="protein sequence ID" value="GFA77067.1"/>
    <property type="molecule type" value="Genomic_DNA"/>
</dbReference>